<accession>A0A9P6TD02</accession>
<evidence type="ECO:0000313" key="1">
    <source>
        <dbReference type="EMBL" id="KAG0147936.1"/>
    </source>
</evidence>
<name>A0A9P6TD02_9BASI</name>
<reference evidence="1" key="1">
    <citation type="submission" date="2013-11" db="EMBL/GenBank/DDBJ databases">
        <title>Genome sequence of the fusiform rust pathogen reveals effectors for host alternation and coevolution with pine.</title>
        <authorList>
            <consortium name="DOE Joint Genome Institute"/>
            <person name="Smith K."/>
            <person name="Pendleton A."/>
            <person name="Kubisiak T."/>
            <person name="Anderson C."/>
            <person name="Salamov A."/>
            <person name="Aerts A."/>
            <person name="Riley R."/>
            <person name="Clum A."/>
            <person name="Lindquist E."/>
            <person name="Ence D."/>
            <person name="Campbell M."/>
            <person name="Kronenberg Z."/>
            <person name="Feau N."/>
            <person name="Dhillon B."/>
            <person name="Hamelin R."/>
            <person name="Burleigh J."/>
            <person name="Smith J."/>
            <person name="Yandell M."/>
            <person name="Nelson C."/>
            <person name="Grigoriev I."/>
            <person name="Davis J."/>
        </authorList>
    </citation>
    <scope>NUCLEOTIDE SEQUENCE</scope>
    <source>
        <strain evidence="1">G11</strain>
    </source>
</reference>
<dbReference type="Proteomes" id="UP000886653">
    <property type="component" value="Unassembled WGS sequence"/>
</dbReference>
<sequence>MTKTCIGKDGNETPGQFVSRQVQLKHHLADMNASTSSHFSPSHNSFLEPDIAEDQISNSKGSNLGFEELQLDFVDLVVSNAGLPESFYSGCFNLLDSIPFWTIQVTIDSQKTSGQ</sequence>
<dbReference type="AlphaFoldDB" id="A0A9P6TD02"/>
<keyword evidence="2" id="KW-1185">Reference proteome</keyword>
<proteinExistence type="predicted"/>
<gene>
    <name evidence="1" type="ORF">CROQUDRAFT_90886</name>
</gene>
<comment type="caution">
    <text evidence="1">The sequence shown here is derived from an EMBL/GenBank/DDBJ whole genome shotgun (WGS) entry which is preliminary data.</text>
</comment>
<evidence type="ECO:0000313" key="2">
    <source>
        <dbReference type="Proteomes" id="UP000886653"/>
    </source>
</evidence>
<protein>
    <submittedName>
        <fullName evidence="1">Uncharacterized protein</fullName>
    </submittedName>
</protein>
<organism evidence="1 2">
    <name type="scientific">Cronartium quercuum f. sp. fusiforme G11</name>
    <dbReference type="NCBI Taxonomy" id="708437"/>
    <lineage>
        <taxon>Eukaryota</taxon>
        <taxon>Fungi</taxon>
        <taxon>Dikarya</taxon>
        <taxon>Basidiomycota</taxon>
        <taxon>Pucciniomycotina</taxon>
        <taxon>Pucciniomycetes</taxon>
        <taxon>Pucciniales</taxon>
        <taxon>Coleosporiaceae</taxon>
        <taxon>Cronartium</taxon>
    </lineage>
</organism>
<dbReference type="EMBL" id="MU167242">
    <property type="protein sequence ID" value="KAG0147936.1"/>
    <property type="molecule type" value="Genomic_DNA"/>
</dbReference>